<dbReference type="RefSeq" id="WP_245918992.1">
    <property type="nucleotide sequence ID" value="NZ_CP022163.1"/>
</dbReference>
<gene>
    <name evidence="1" type="ORF">MEBOL_006267</name>
</gene>
<reference evidence="1 2" key="1">
    <citation type="submission" date="2017-06" db="EMBL/GenBank/DDBJ databases">
        <authorList>
            <person name="Kim H.J."/>
            <person name="Triplett B.A."/>
        </authorList>
    </citation>
    <scope>NUCLEOTIDE SEQUENCE [LARGE SCALE GENOMIC DNA]</scope>
    <source>
        <strain evidence="1 2">DSM 14713</strain>
    </source>
</reference>
<dbReference type="KEGG" id="mbd:MEBOL_006267"/>
<dbReference type="AlphaFoldDB" id="A0A250INC8"/>
<sequence length="73" mass="8469">MTRRLVPQDRINERKEFFRVTLDEIAEAVRNHHGEFELTRVAEAAEYRKSLALIEEERQKAPSAPPPQVRAVA</sequence>
<proteinExistence type="predicted"/>
<evidence type="ECO:0000313" key="1">
    <source>
        <dbReference type="EMBL" id="ATB32778.1"/>
    </source>
</evidence>
<evidence type="ECO:0000313" key="2">
    <source>
        <dbReference type="Proteomes" id="UP000217289"/>
    </source>
</evidence>
<protein>
    <submittedName>
        <fullName evidence="1">ATPase</fullName>
    </submittedName>
</protein>
<accession>A0A250INC8</accession>
<keyword evidence="2" id="KW-1185">Reference proteome</keyword>
<organism evidence="1 2">
    <name type="scientific">Melittangium boletus DSM 14713</name>
    <dbReference type="NCBI Taxonomy" id="1294270"/>
    <lineage>
        <taxon>Bacteria</taxon>
        <taxon>Pseudomonadati</taxon>
        <taxon>Myxococcota</taxon>
        <taxon>Myxococcia</taxon>
        <taxon>Myxococcales</taxon>
        <taxon>Cystobacterineae</taxon>
        <taxon>Archangiaceae</taxon>
        <taxon>Melittangium</taxon>
    </lineage>
</organism>
<name>A0A250INC8_9BACT</name>
<dbReference type="EMBL" id="CP022163">
    <property type="protein sequence ID" value="ATB32778.1"/>
    <property type="molecule type" value="Genomic_DNA"/>
</dbReference>
<dbReference type="Proteomes" id="UP000217289">
    <property type="component" value="Chromosome"/>
</dbReference>